<accession>A0ABM8H6G8</accession>
<evidence type="ECO:0000256" key="1">
    <source>
        <dbReference type="SAM" id="MobiDB-lite"/>
    </source>
</evidence>
<gene>
    <name evidence="2" type="ORF">GCM10025872_00730</name>
</gene>
<reference evidence="3" key="1">
    <citation type="journal article" date="2019" name="Int. J. Syst. Evol. Microbiol.">
        <title>The Global Catalogue of Microorganisms (GCM) 10K type strain sequencing project: providing services to taxonomists for standard genome sequencing and annotation.</title>
        <authorList>
            <consortium name="The Broad Institute Genomics Platform"/>
            <consortium name="The Broad Institute Genome Sequencing Center for Infectious Disease"/>
            <person name="Wu L."/>
            <person name="Ma J."/>
        </authorList>
    </citation>
    <scope>NUCLEOTIDE SEQUENCE [LARGE SCALE GENOMIC DNA]</scope>
    <source>
        <strain evidence="3">NBRC 110608</strain>
    </source>
</reference>
<proteinExistence type="predicted"/>
<evidence type="ECO:0000313" key="3">
    <source>
        <dbReference type="Proteomes" id="UP001321421"/>
    </source>
</evidence>
<protein>
    <recommendedName>
        <fullName evidence="4">SseB protein N-terminal domain-containing protein</fullName>
    </recommendedName>
</protein>
<sequence>MSGVRRVIHPDPDGPELAPLRDPLRPKLLLSSWQGDRQLTAAAALDGERFVLSVTFVHEAAVAAQGRSTGPAWALVDELWRLVPTAGGADATAGGAGAAAGSADAVLEPADHDLADEEPLPAPCVEFGDLLVLCDVLRRDETEVLAVALDDLGLADVPRWVRSAATSTTGGVTVAVDPGGDRRPLTIVSALATADGWWRLAAHPHEQISAAPLSAAMLRDELLDAAVVLTRPAGAAARAVTG</sequence>
<organism evidence="2 3">
    <name type="scientific">Barrientosiimonas endolithica</name>
    <dbReference type="NCBI Taxonomy" id="1535208"/>
    <lineage>
        <taxon>Bacteria</taxon>
        <taxon>Bacillati</taxon>
        <taxon>Actinomycetota</taxon>
        <taxon>Actinomycetes</taxon>
        <taxon>Micrococcales</taxon>
        <taxon>Dermacoccaceae</taxon>
        <taxon>Barrientosiimonas</taxon>
    </lineage>
</organism>
<dbReference type="EMBL" id="AP027735">
    <property type="protein sequence ID" value="BDZ56416.1"/>
    <property type="molecule type" value="Genomic_DNA"/>
</dbReference>
<keyword evidence="3" id="KW-1185">Reference proteome</keyword>
<evidence type="ECO:0000313" key="2">
    <source>
        <dbReference type="EMBL" id="BDZ56416.1"/>
    </source>
</evidence>
<evidence type="ECO:0008006" key="4">
    <source>
        <dbReference type="Google" id="ProtNLM"/>
    </source>
</evidence>
<dbReference type="RefSeq" id="WP_289231971.1">
    <property type="nucleotide sequence ID" value="NZ_AP027735.1"/>
</dbReference>
<feature type="region of interest" description="Disordered" evidence="1">
    <location>
        <begin position="1"/>
        <end position="21"/>
    </location>
</feature>
<name>A0ABM8H6G8_9MICO</name>
<dbReference type="Proteomes" id="UP001321421">
    <property type="component" value="Chromosome"/>
</dbReference>